<reference evidence="1" key="1">
    <citation type="submission" date="2018-05" db="EMBL/GenBank/DDBJ databases">
        <authorList>
            <person name="Lanie J.A."/>
            <person name="Ng W.-L."/>
            <person name="Kazmierczak K.M."/>
            <person name="Andrzejewski T.M."/>
            <person name="Davidsen T.M."/>
            <person name="Wayne K.J."/>
            <person name="Tettelin H."/>
            <person name="Glass J.I."/>
            <person name="Rusch D."/>
            <person name="Podicherti R."/>
            <person name="Tsui H.-C.T."/>
            <person name="Winkler M.E."/>
        </authorList>
    </citation>
    <scope>NUCLEOTIDE SEQUENCE</scope>
</reference>
<evidence type="ECO:0000313" key="1">
    <source>
        <dbReference type="EMBL" id="SVA01099.1"/>
    </source>
</evidence>
<dbReference type="AlphaFoldDB" id="A0A381SC76"/>
<proteinExistence type="predicted"/>
<gene>
    <name evidence="1" type="ORF">METZ01_LOCUS53953</name>
</gene>
<name>A0A381SC76_9ZZZZ</name>
<sequence length="31" mass="3448">MPLGAKDGIHEVVNPYTDWRVVSIAPNILNK</sequence>
<organism evidence="1">
    <name type="scientific">marine metagenome</name>
    <dbReference type="NCBI Taxonomy" id="408172"/>
    <lineage>
        <taxon>unclassified sequences</taxon>
        <taxon>metagenomes</taxon>
        <taxon>ecological metagenomes</taxon>
    </lineage>
</organism>
<protein>
    <submittedName>
        <fullName evidence="1">Uncharacterized protein</fullName>
    </submittedName>
</protein>
<accession>A0A381SC76</accession>
<dbReference type="EMBL" id="UINC01002869">
    <property type="protein sequence ID" value="SVA01099.1"/>
    <property type="molecule type" value="Genomic_DNA"/>
</dbReference>